<comment type="caution">
    <text evidence="6">The sequence shown here is derived from an EMBL/GenBank/DDBJ whole genome shotgun (WGS) entry which is preliminary data.</text>
</comment>
<accession>A0A9N8KAD4</accession>
<dbReference type="OrthoDB" id="5985073at2759"/>
<feature type="domain" description="LysM" evidence="5">
    <location>
        <begin position="213"/>
        <end position="234"/>
    </location>
</feature>
<dbReference type="EMBL" id="CAINUL010000001">
    <property type="protein sequence ID" value="CAD0106039.1"/>
    <property type="molecule type" value="Genomic_DNA"/>
</dbReference>
<feature type="chain" id="PRO_5040428173" description="LysM domain-containing protein" evidence="4">
    <location>
        <begin position="25"/>
        <end position="436"/>
    </location>
</feature>
<keyword evidence="4" id="KW-0732">Signal</keyword>
<organism evidence="6 7">
    <name type="scientific">Aureobasidium uvarum</name>
    <dbReference type="NCBI Taxonomy" id="2773716"/>
    <lineage>
        <taxon>Eukaryota</taxon>
        <taxon>Fungi</taxon>
        <taxon>Dikarya</taxon>
        <taxon>Ascomycota</taxon>
        <taxon>Pezizomycotina</taxon>
        <taxon>Dothideomycetes</taxon>
        <taxon>Dothideomycetidae</taxon>
        <taxon>Dothideales</taxon>
        <taxon>Saccotheciaceae</taxon>
        <taxon>Aureobasidium</taxon>
    </lineage>
</organism>
<keyword evidence="2" id="KW-0843">Virulence</keyword>
<dbReference type="PANTHER" id="PTHR34997:SF16">
    <property type="entry name" value="LYSM DOMAIN-CONTAINING PROTEIN"/>
    <property type="match status" value="1"/>
</dbReference>
<gene>
    <name evidence="6" type="ORF">AWRI4620_LOCUS294</name>
</gene>
<sequence>MFSAQGSLASVLLLATCSLPALNALVLEWDVNVTSLTERSKFPGFTLGYYDDLDDLDLPIPCQNALQQKIYCDDYISDYDGEPRYRGYVDTEETSYESLWNNGTITVGAGRLWEAWNETCYYDPDSGHNCNEVINEFSEVEDIEQMPLDEMCSYCNVEHYKMMQRSAYSYYDPFYQHILQTINENCGMNNPTEIPIPLDPWTEDNISCDFGAYKIQEGDTCISIAVEHSVSSEDVHEYYVSYYGSALWTPDCDQLRAGLLMCLPQPCKIYEVQADDTCAAIEAEQHIPEGASLRTYNSWIGPDCSDLQRYREGSGGVVCVSPRSDQVVIFDEESGPSADVGSSTSPWFSTTRVPSPSTDAAASTTGSHVASLQPTGVVSMTTSGPSGAKLASQSVDNSASATQSLSGDNVSGASMVGPGRSQVVVVLAALMLSQVY</sequence>
<dbReference type="GO" id="GO:0008061">
    <property type="term" value="F:chitin binding"/>
    <property type="evidence" value="ECO:0007669"/>
    <property type="project" value="UniProtKB-KW"/>
</dbReference>
<proteinExistence type="predicted"/>
<dbReference type="PANTHER" id="PTHR34997">
    <property type="entry name" value="AM15"/>
    <property type="match status" value="1"/>
</dbReference>
<evidence type="ECO:0000256" key="1">
    <source>
        <dbReference type="ARBA" id="ARBA00022669"/>
    </source>
</evidence>
<evidence type="ECO:0000256" key="3">
    <source>
        <dbReference type="SAM" id="MobiDB-lite"/>
    </source>
</evidence>
<evidence type="ECO:0000256" key="4">
    <source>
        <dbReference type="SAM" id="SignalP"/>
    </source>
</evidence>
<dbReference type="InterPro" id="IPR052210">
    <property type="entry name" value="LysM1-like"/>
</dbReference>
<dbReference type="Gene3D" id="3.10.350.10">
    <property type="entry name" value="LysM domain"/>
    <property type="match status" value="1"/>
</dbReference>
<evidence type="ECO:0000313" key="6">
    <source>
        <dbReference type="EMBL" id="CAD0106039.1"/>
    </source>
</evidence>
<dbReference type="Proteomes" id="UP000745764">
    <property type="component" value="Unassembled WGS sequence"/>
</dbReference>
<evidence type="ECO:0000259" key="5">
    <source>
        <dbReference type="Pfam" id="PF01476"/>
    </source>
</evidence>
<name>A0A9N8KAD4_9PEZI</name>
<dbReference type="Pfam" id="PF01476">
    <property type="entry name" value="LysM"/>
    <property type="match status" value="1"/>
</dbReference>
<dbReference type="AlphaFoldDB" id="A0A9N8KAD4"/>
<keyword evidence="7" id="KW-1185">Reference proteome</keyword>
<protein>
    <recommendedName>
        <fullName evidence="5">LysM domain-containing protein</fullName>
    </recommendedName>
</protein>
<dbReference type="InterPro" id="IPR036779">
    <property type="entry name" value="LysM_dom_sf"/>
</dbReference>
<keyword evidence="1" id="KW-0147">Chitin-binding</keyword>
<feature type="signal peptide" evidence="4">
    <location>
        <begin position="1"/>
        <end position="24"/>
    </location>
</feature>
<evidence type="ECO:0000313" key="7">
    <source>
        <dbReference type="Proteomes" id="UP000745764"/>
    </source>
</evidence>
<dbReference type="InterPro" id="IPR018392">
    <property type="entry name" value="LysM"/>
</dbReference>
<evidence type="ECO:0000256" key="2">
    <source>
        <dbReference type="ARBA" id="ARBA00023026"/>
    </source>
</evidence>
<feature type="region of interest" description="Disordered" evidence="3">
    <location>
        <begin position="333"/>
        <end position="414"/>
    </location>
</feature>
<dbReference type="CDD" id="cd00118">
    <property type="entry name" value="LysM"/>
    <property type="match status" value="1"/>
</dbReference>
<reference evidence="6" key="1">
    <citation type="submission" date="2020-06" db="EMBL/GenBank/DDBJ databases">
        <authorList>
            <person name="Onetto C."/>
        </authorList>
    </citation>
    <scope>NUCLEOTIDE SEQUENCE</scope>
</reference>
<feature type="compositionally biased region" description="Polar residues" evidence="3">
    <location>
        <begin position="340"/>
        <end position="412"/>
    </location>
</feature>